<organism evidence="3 4">
    <name type="scientific">Jannaschia donghaensis</name>
    <dbReference type="NCBI Taxonomy" id="420998"/>
    <lineage>
        <taxon>Bacteria</taxon>
        <taxon>Pseudomonadati</taxon>
        <taxon>Pseudomonadota</taxon>
        <taxon>Alphaproteobacteria</taxon>
        <taxon>Rhodobacterales</taxon>
        <taxon>Roseobacteraceae</taxon>
        <taxon>Jannaschia</taxon>
    </lineage>
</organism>
<dbReference type="RefSeq" id="WP_055084067.1">
    <property type="nucleotide sequence ID" value="NZ_CXSU01000011.1"/>
</dbReference>
<sequence length="240" mass="26850">MSRGDAAIGLGLAALIGGAWAGLTFAALFVVDWTAWWPVAPLVVAVQCWLFVGLFIVAHDAIHGTLAPGRPSLNRVVGQVCVALYAGFDFDALAREHRAHHRHSGTARDPDFDPDHPDAFWPWYLRFFRHYFGWRQFAVLAVASVALAWLLGPRAPLMLPFWALPAILSSAQLFYFGTYLPHRHEAAPFADAHRARSAGFSWPVSLLTCFHFGHHHAHHAMPWVPWWRLPGARHQTGDMQ</sequence>
<feature type="transmembrane region" description="Helical" evidence="1">
    <location>
        <begin position="157"/>
        <end position="176"/>
    </location>
</feature>
<evidence type="ECO:0000256" key="1">
    <source>
        <dbReference type="SAM" id="Phobius"/>
    </source>
</evidence>
<evidence type="ECO:0000313" key="4">
    <source>
        <dbReference type="Proteomes" id="UP000049222"/>
    </source>
</evidence>
<keyword evidence="1" id="KW-1133">Transmembrane helix</keyword>
<dbReference type="InterPro" id="IPR005804">
    <property type="entry name" value="FA_desaturase_dom"/>
</dbReference>
<dbReference type="Pfam" id="PF00487">
    <property type="entry name" value="FA_desaturase"/>
    <property type="match status" value="1"/>
</dbReference>
<gene>
    <name evidence="3" type="ORF">JDO7802_01473</name>
</gene>
<reference evidence="3 4" key="1">
    <citation type="submission" date="2015-07" db="EMBL/GenBank/DDBJ databases">
        <authorList>
            <person name="Noorani M."/>
        </authorList>
    </citation>
    <scope>NUCLEOTIDE SEQUENCE [LARGE SCALE GENOMIC DNA]</scope>
    <source>
        <strain evidence="3 4">CECT 7802</strain>
    </source>
</reference>
<dbReference type="Proteomes" id="UP000049222">
    <property type="component" value="Unassembled WGS sequence"/>
</dbReference>
<feature type="transmembrane region" description="Helical" evidence="1">
    <location>
        <begin position="132"/>
        <end position="151"/>
    </location>
</feature>
<dbReference type="EMBL" id="CXSU01000011">
    <property type="protein sequence ID" value="CTQ49459.1"/>
    <property type="molecule type" value="Genomic_DNA"/>
</dbReference>
<keyword evidence="1" id="KW-0472">Membrane</keyword>
<feature type="domain" description="Fatty acid desaturase" evidence="2">
    <location>
        <begin position="35"/>
        <end position="135"/>
    </location>
</feature>
<dbReference type="AlphaFoldDB" id="A0A0M6YI52"/>
<evidence type="ECO:0000313" key="3">
    <source>
        <dbReference type="EMBL" id="CTQ49459.1"/>
    </source>
</evidence>
<accession>A0A0M6YI52</accession>
<protein>
    <submittedName>
        <fullName evidence="3">Fatty acid desaturase</fullName>
    </submittedName>
</protein>
<dbReference type="STRING" id="420998.JDO7802_01473"/>
<dbReference type="OrthoDB" id="9792534at2"/>
<proteinExistence type="predicted"/>
<name>A0A0M6YI52_9RHOB</name>
<evidence type="ECO:0000259" key="2">
    <source>
        <dbReference type="Pfam" id="PF00487"/>
    </source>
</evidence>
<keyword evidence="4" id="KW-1185">Reference proteome</keyword>
<keyword evidence="1" id="KW-0812">Transmembrane</keyword>
<feature type="transmembrane region" description="Helical" evidence="1">
    <location>
        <begin position="36"/>
        <end position="58"/>
    </location>
</feature>
<dbReference type="GO" id="GO:0006629">
    <property type="term" value="P:lipid metabolic process"/>
    <property type="evidence" value="ECO:0007669"/>
    <property type="project" value="InterPro"/>
</dbReference>